<dbReference type="PANTHER" id="PTHR24198">
    <property type="entry name" value="ANKYRIN REPEAT AND PROTEIN KINASE DOMAIN-CONTAINING PROTEIN"/>
    <property type="match status" value="1"/>
</dbReference>
<feature type="region of interest" description="Disordered" evidence="4">
    <location>
        <begin position="1012"/>
        <end position="1043"/>
    </location>
</feature>
<keyword evidence="6" id="KW-1185">Reference proteome</keyword>
<evidence type="ECO:0000256" key="4">
    <source>
        <dbReference type="SAM" id="MobiDB-lite"/>
    </source>
</evidence>
<evidence type="ECO:0000256" key="1">
    <source>
        <dbReference type="ARBA" id="ARBA00022737"/>
    </source>
</evidence>
<dbReference type="EMBL" id="JAVHNQ010000007">
    <property type="protein sequence ID" value="KAK6341518.1"/>
    <property type="molecule type" value="Genomic_DNA"/>
</dbReference>
<dbReference type="InterPro" id="IPR036770">
    <property type="entry name" value="Ankyrin_rpt-contain_sf"/>
</dbReference>
<dbReference type="Proteomes" id="UP001375240">
    <property type="component" value="Unassembled WGS sequence"/>
</dbReference>
<dbReference type="PROSITE" id="PS50297">
    <property type="entry name" value="ANK_REP_REGION"/>
    <property type="match status" value="2"/>
</dbReference>
<proteinExistence type="predicted"/>
<sequence length="1043" mass="115638">MNEITKKPARKDQAINTISWATLSRRLLTATELEHTYRVSELVESGGGVKYPADIMISSCLGLLEIAEGSRIQHFHYTFYQYMQRTWHTWFPEAQANITRTCLTCLSYQSSNPLQEIYLYAAQNWGFHAQSSIDGDDSILKLLRNKRKVISCVKAFPPLRSTEKFGQAFPNSLSGLHLAAYFGLCKSMEVLLQGADLDVRDSHGSTPLSWAANFGNAAATQLLIGHGANLEAQNAAGYTPLSLAAAAGHQEIVELLLANGANAKTGYNNVTPLSLATENQHEVVVRLLHKHLYLVTQDETTADDDALSESSVVSSISPGNTVRDSQPFSADWDNVPPEIFQKVAESLCSDPDLRKLYLEAMRVLSRDKFTKLHNRLFGKFLKGLMSETRGVGLYLQVIHFLRQPNESELVTDWIRDICQTTQENILVENPGIESSDNGADDTMPLFFGNPAPIAAFLTGGKSFELFKTSIYALVHPPATIPAALQLGDVTVLRRLLAKQFDKVAVDEYSWIRELDDAGCSPAEIAELLIRDATDTPWIYFEPRNFGLLQTCAKDDFHAIGCVHHCLSDPVDQEKARGTPDYPDPGIDLDEIQELCGLAGITPSSRDPEAWNGVVQFEDENSIAVISYANSDKHGDPNGIILQRNPKTISRLCSAASRMQSCGLCCDAFTVLVHSGRSQEIETRAPVDLFKIKLHSMAKLWEILKTFSISDIAKGMKLTRLWECLLEIFASVDHRILMEPCKDNEDEILDILSLTAHLLKSTQNALLTKLNAGKAHTPLSKTLTYTGITGNTTRPKSEVKWATTRSYKPTGRKVKSTAKLLNKKFSIKIQKCLPTGIDPEGKFLSVAWLHPQDDGPPQCLRIPCNDRKNSWVHVLADSEDCATFAYISTNCLVTPEVQCRGPSPLWHNTTPLLETAVFQHNENPSQPLSQLDSNRVYFFKKMDTLLKVAVNRQTPSGSVTLIVGQSSIPPKIARRLYVMEKHRWVRIREKQRSSENGVERVTVLAKDETALHSLLTRSRSSTPTVQTSPTPAGPSLSAISTLSP</sequence>
<comment type="caution">
    <text evidence="5">The sequence shown here is derived from an EMBL/GenBank/DDBJ whole genome shotgun (WGS) entry which is preliminary data.</text>
</comment>
<evidence type="ECO:0000256" key="2">
    <source>
        <dbReference type="ARBA" id="ARBA00023043"/>
    </source>
</evidence>
<protein>
    <submittedName>
        <fullName evidence="5">Uncharacterized protein</fullName>
    </submittedName>
</protein>
<dbReference type="Pfam" id="PF12796">
    <property type="entry name" value="Ank_2"/>
    <property type="match status" value="1"/>
</dbReference>
<dbReference type="SUPFAM" id="SSF48403">
    <property type="entry name" value="Ankyrin repeat"/>
    <property type="match status" value="1"/>
</dbReference>
<evidence type="ECO:0000256" key="3">
    <source>
        <dbReference type="PROSITE-ProRule" id="PRU00023"/>
    </source>
</evidence>
<dbReference type="SMART" id="SM00248">
    <property type="entry name" value="ANK"/>
    <property type="match status" value="4"/>
</dbReference>
<name>A0AAV9UGD4_9PEZI</name>
<feature type="repeat" description="ANK" evidence="3">
    <location>
        <begin position="203"/>
        <end position="235"/>
    </location>
</feature>
<keyword evidence="1" id="KW-0677">Repeat</keyword>
<reference evidence="5 6" key="1">
    <citation type="submission" date="2019-10" db="EMBL/GenBank/DDBJ databases">
        <authorList>
            <person name="Palmer J.M."/>
        </authorList>
    </citation>
    <scope>NUCLEOTIDE SEQUENCE [LARGE SCALE GENOMIC DNA]</scope>
    <source>
        <strain evidence="5 6">TWF696</strain>
    </source>
</reference>
<dbReference type="InterPro" id="IPR002110">
    <property type="entry name" value="Ankyrin_rpt"/>
</dbReference>
<feature type="compositionally biased region" description="Low complexity" evidence="4">
    <location>
        <begin position="1012"/>
        <end position="1029"/>
    </location>
</feature>
<feature type="repeat" description="ANK" evidence="3">
    <location>
        <begin position="236"/>
        <end position="268"/>
    </location>
</feature>
<dbReference type="PANTHER" id="PTHR24198:SF165">
    <property type="entry name" value="ANKYRIN REPEAT-CONTAINING PROTEIN-RELATED"/>
    <property type="match status" value="1"/>
</dbReference>
<dbReference type="PROSITE" id="PS50088">
    <property type="entry name" value="ANK_REPEAT"/>
    <property type="match status" value="2"/>
</dbReference>
<dbReference type="Gene3D" id="1.25.40.20">
    <property type="entry name" value="Ankyrin repeat-containing domain"/>
    <property type="match status" value="1"/>
</dbReference>
<gene>
    <name evidence="5" type="ORF">TWF696_008590</name>
</gene>
<evidence type="ECO:0000313" key="6">
    <source>
        <dbReference type="Proteomes" id="UP001375240"/>
    </source>
</evidence>
<keyword evidence="2 3" id="KW-0040">ANK repeat</keyword>
<dbReference type="AlphaFoldDB" id="A0AAV9UGD4"/>
<evidence type="ECO:0000313" key="5">
    <source>
        <dbReference type="EMBL" id="KAK6341518.1"/>
    </source>
</evidence>
<organism evidence="5 6">
    <name type="scientific">Orbilia brochopaga</name>
    <dbReference type="NCBI Taxonomy" id="3140254"/>
    <lineage>
        <taxon>Eukaryota</taxon>
        <taxon>Fungi</taxon>
        <taxon>Dikarya</taxon>
        <taxon>Ascomycota</taxon>
        <taxon>Pezizomycotina</taxon>
        <taxon>Orbiliomycetes</taxon>
        <taxon>Orbiliales</taxon>
        <taxon>Orbiliaceae</taxon>
        <taxon>Orbilia</taxon>
    </lineage>
</organism>
<accession>A0AAV9UGD4</accession>